<comment type="caution">
    <text evidence="1">The sequence shown here is derived from an EMBL/GenBank/DDBJ whole genome shotgun (WGS) entry which is preliminary data.</text>
</comment>
<name>A0ACA9PMU6_9GLOM</name>
<feature type="non-terminal residue" evidence="1">
    <location>
        <position position="247"/>
    </location>
</feature>
<evidence type="ECO:0000313" key="2">
    <source>
        <dbReference type="Proteomes" id="UP000789702"/>
    </source>
</evidence>
<keyword evidence="2" id="KW-1185">Reference proteome</keyword>
<organism evidence="1 2">
    <name type="scientific">Dentiscutata heterogama</name>
    <dbReference type="NCBI Taxonomy" id="1316150"/>
    <lineage>
        <taxon>Eukaryota</taxon>
        <taxon>Fungi</taxon>
        <taxon>Fungi incertae sedis</taxon>
        <taxon>Mucoromycota</taxon>
        <taxon>Glomeromycotina</taxon>
        <taxon>Glomeromycetes</taxon>
        <taxon>Diversisporales</taxon>
        <taxon>Gigasporaceae</taxon>
        <taxon>Dentiscutata</taxon>
    </lineage>
</organism>
<dbReference type="EMBL" id="CAJVPU010031676">
    <property type="protein sequence ID" value="CAG8717593.1"/>
    <property type="molecule type" value="Genomic_DNA"/>
</dbReference>
<evidence type="ECO:0000313" key="1">
    <source>
        <dbReference type="EMBL" id="CAG8717593.1"/>
    </source>
</evidence>
<proteinExistence type="predicted"/>
<protein>
    <submittedName>
        <fullName evidence="1">1527_t:CDS:1</fullName>
    </submittedName>
</protein>
<reference evidence="1" key="1">
    <citation type="submission" date="2021-06" db="EMBL/GenBank/DDBJ databases">
        <authorList>
            <person name="Kallberg Y."/>
            <person name="Tangrot J."/>
            <person name="Rosling A."/>
        </authorList>
    </citation>
    <scope>NUCLEOTIDE SEQUENCE</scope>
    <source>
        <strain evidence="1">IL203A</strain>
    </source>
</reference>
<gene>
    <name evidence="1" type="ORF">DHETER_LOCUS12639</name>
</gene>
<sequence>FNKANSIFPVSEADFILHEWLISYCNSMVKPPIRKSNNTINNVNAKSILDQSDTDKTDNSQDSLNINQEKNKKTVQPSIRRHNDNTNNVNNVKNTLDQSDMDEADNAQDSLDINQVKKKKVTEVKAKECALPPKKNVKWHNGNTNSINIESDYDRSDTDETNNADSFSNNNNINFEQDNIYKAAHNSNTLTTIIDIDNNSSQDELLILMKNRSKKNIQCPTWKEKKEAEGKRTFLRIKQELQGEPRK</sequence>
<feature type="non-terminal residue" evidence="1">
    <location>
        <position position="1"/>
    </location>
</feature>
<accession>A0ACA9PMU6</accession>
<dbReference type="Proteomes" id="UP000789702">
    <property type="component" value="Unassembled WGS sequence"/>
</dbReference>